<comment type="caution">
    <text evidence="2">The sequence shown here is derived from an EMBL/GenBank/DDBJ whole genome shotgun (WGS) entry which is preliminary data.</text>
</comment>
<protein>
    <recommendedName>
        <fullName evidence="4">Secreted protein</fullName>
    </recommendedName>
</protein>
<gene>
    <name evidence="2" type="ORF">GGP41_007452</name>
</gene>
<name>A0A8H5ZSL2_COCSA</name>
<feature type="signal peptide" evidence="1">
    <location>
        <begin position="1"/>
        <end position="18"/>
    </location>
</feature>
<sequence length="115" mass="13238">MIQRGGPMLCGLFWSCGGWRCWNICNQGEPHGGITEVVCVCRESGWQWSQMCMCSPWTCLSAYRSGILLWCTQDMASGLRDYKLARLASKGRRRLHSENDNDEFVSHQRELRCMI</sequence>
<evidence type="ECO:0008006" key="4">
    <source>
        <dbReference type="Google" id="ProtNLM"/>
    </source>
</evidence>
<feature type="chain" id="PRO_5034369434" description="Secreted protein" evidence="1">
    <location>
        <begin position="19"/>
        <end position="115"/>
    </location>
</feature>
<evidence type="ECO:0000313" key="3">
    <source>
        <dbReference type="Proteomes" id="UP000624244"/>
    </source>
</evidence>
<dbReference type="Proteomes" id="UP000624244">
    <property type="component" value="Unassembled WGS sequence"/>
</dbReference>
<reference evidence="2" key="1">
    <citation type="submission" date="2019-11" db="EMBL/GenBank/DDBJ databases">
        <title>Bipolaris sorokiniana Genome sequencing.</title>
        <authorList>
            <person name="Wang H."/>
        </authorList>
    </citation>
    <scope>NUCLEOTIDE SEQUENCE</scope>
</reference>
<keyword evidence="1" id="KW-0732">Signal</keyword>
<evidence type="ECO:0000256" key="1">
    <source>
        <dbReference type="SAM" id="SignalP"/>
    </source>
</evidence>
<dbReference type="AlphaFoldDB" id="A0A8H5ZSL2"/>
<organism evidence="2 3">
    <name type="scientific">Cochliobolus sativus</name>
    <name type="common">Common root rot and spot blotch fungus</name>
    <name type="synonym">Bipolaris sorokiniana</name>
    <dbReference type="NCBI Taxonomy" id="45130"/>
    <lineage>
        <taxon>Eukaryota</taxon>
        <taxon>Fungi</taxon>
        <taxon>Dikarya</taxon>
        <taxon>Ascomycota</taxon>
        <taxon>Pezizomycotina</taxon>
        <taxon>Dothideomycetes</taxon>
        <taxon>Pleosporomycetidae</taxon>
        <taxon>Pleosporales</taxon>
        <taxon>Pleosporineae</taxon>
        <taxon>Pleosporaceae</taxon>
        <taxon>Bipolaris</taxon>
    </lineage>
</organism>
<proteinExistence type="predicted"/>
<accession>A0A8H5ZSL2</accession>
<dbReference type="EMBL" id="WNKQ01000001">
    <property type="protein sequence ID" value="KAF5854622.1"/>
    <property type="molecule type" value="Genomic_DNA"/>
</dbReference>
<evidence type="ECO:0000313" key="2">
    <source>
        <dbReference type="EMBL" id="KAF5854622.1"/>
    </source>
</evidence>